<comment type="caution">
    <text evidence="9">The sequence shown here is derived from an EMBL/GenBank/DDBJ whole genome shotgun (WGS) entry which is preliminary data.</text>
</comment>
<comment type="pathway">
    <text evidence="2">Cell wall biogenesis; lipoteichoic acid biosynthesis.</text>
</comment>
<organism evidence="9 10">
    <name type="scientific">Roseburia hominis</name>
    <dbReference type="NCBI Taxonomy" id="301301"/>
    <lineage>
        <taxon>Bacteria</taxon>
        <taxon>Bacillati</taxon>
        <taxon>Bacillota</taxon>
        <taxon>Clostridia</taxon>
        <taxon>Lachnospirales</taxon>
        <taxon>Lachnospiraceae</taxon>
        <taxon>Roseburia</taxon>
    </lineage>
</organism>
<gene>
    <name evidence="9" type="ORF">DWX93_11780</name>
</gene>
<sequence length="660" mass="74509">MKIKLYFDKGNLGRLAVAMIFAAVLFWKIGFSVWALPVFGACYFLFKSLEVELSEKIPWVWTGLMIGASSIFTAYHVQYLLLDAELRAKITQPKMLLNILCCLVVFLAVQVFTNNTGLTCMISHIFLVSLAGINYFVYLFRGNEFIFSDLKSIQTGLSVAGNYEFVMDDRAGYVILISTLYVALIRKLHVSFKKRVPMAIICISLAVLSGVYIGHKTEYIVTETWEQKGSYRNGYILNFVLSVRDCFIAAPDGYSSEAVKALEEQYSGGDSGGKKQGEKDAASAYADVAADPGEKPTIIVVMSESYADLSVVGDFSTNIDVAPYFHSLKENAIHGYALSSVFGAKTPNSEWEFMTGNSMAFLPSGSVVYQQYISKTPTSIVSNLKNDGYTCVAMHPYYETGWSRNAVYPDLGFDETHFIDDFDQTKLLREYITDRELYEKIIDRYESRAANEDLFIMSISMQNHGGYTEKYDNFDEKVRLLGLNYPDVNQYLSLVHESDSALEYLISYFQNVEDPVEIVFFGDHQPSLSSSFYPNLNGKGLSGLTEDELEDLYTIPFFIWTNYESTEVELPVTSINYLSTLALERAGIELPAYNQFLADLMETIPAINSRGYYSKSAGGFLHIEEATGEEAAWIRNYNILQYNNMFDKKEKSEVFFPYLE</sequence>
<feature type="transmembrane region" description="Helical" evidence="7">
    <location>
        <begin position="95"/>
        <end position="113"/>
    </location>
</feature>
<feature type="domain" description="Sulfatase N-terminal" evidence="8">
    <location>
        <begin position="296"/>
        <end position="587"/>
    </location>
</feature>
<keyword evidence="5 7" id="KW-1133">Transmembrane helix</keyword>
<dbReference type="GO" id="GO:0005886">
    <property type="term" value="C:plasma membrane"/>
    <property type="evidence" value="ECO:0007669"/>
    <property type="project" value="UniProtKB-SubCell"/>
</dbReference>
<dbReference type="Proteomes" id="UP000266172">
    <property type="component" value="Unassembled WGS sequence"/>
</dbReference>
<evidence type="ECO:0000313" key="10">
    <source>
        <dbReference type="Proteomes" id="UP000266172"/>
    </source>
</evidence>
<keyword evidence="6 7" id="KW-0472">Membrane</keyword>
<evidence type="ECO:0000256" key="3">
    <source>
        <dbReference type="ARBA" id="ARBA00022475"/>
    </source>
</evidence>
<accession>A0A395V5R0</accession>
<evidence type="ECO:0000256" key="7">
    <source>
        <dbReference type="SAM" id="Phobius"/>
    </source>
</evidence>
<feature type="transmembrane region" description="Helical" evidence="7">
    <location>
        <begin position="196"/>
        <end position="214"/>
    </location>
</feature>
<dbReference type="PANTHER" id="PTHR47371">
    <property type="entry name" value="LIPOTEICHOIC ACID SYNTHASE"/>
    <property type="match status" value="1"/>
</dbReference>
<evidence type="ECO:0000256" key="5">
    <source>
        <dbReference type="ARBA" id="ARBA00022989"/>
    </source>
</evidence>
<comment type="subcellular location">
    <subcellularLocation>
        <location evidence="1">Cell membrane</location>
        <topology evidence="1">Multi-pass membrane protein</topology>
    </subcellularLocation>
</comment>
<dbReference type="InterPro" id="IPR050448">
    <property type="entry name" value="OpgB/LTA_synthase_biosynth"/>
</dbReference>
<dbReference type="RefSeq" id="WP_118097782.1">
    <property type="nucleotide sequence ID" value="NZ_DAWDXU010000052.1"/>
</dbReference>
<protein>
    <submittedName>
        <fullName evidence="9">LTA synthase family protein</fullName>
    </submittedName>
</protein>
<dbReference type="CDD" id="cd16015">
    <property type="entry name" value="LTA_synthase"/>
    <property type="match status" value="1"/>
</dbReference>
<name>A0A395V5R0_9FIRM</name>
<evidence type="ECO:0000259" key="8">
    <source>
        <dbReference type="Pfam" id="PF00884"/>
    </source>
</evidence>
<evidence type="ECO:0000313" key="9">
    <source>
        <dbReference type="EMBL" id="RGS38899.1"/>
    </source>
</evidence>
<feature type="transmembrane region" description="Helical" evidence="7">
    <location>
        <begin position="58"/>
        <end position="75"/>
    </location>
</feature>
<proteinExistence type="predicted"/>
<dbReference type="SUPFAM" id="SSF53649">
    <property type="entry name" value="Alkaline phosphatase-like"/>
    <property type="match status" value="1"/>
</dbReference>
<keyword evidence="4 7" id="KW-0812">Transmembrane</keyword>
<dbReference type="InterPro" id="IPR017850">
    <property type="entry name" value="Alkaline_phosphatase_core_sf"/>
</dbReference>
<evidence type="ECO:0000256" key="2">
    <source>
        <dbReference type="ARBA" id="ARBA00004936"/>
    </source>
</evidence>
<reference evidence="9 10" key="1">
    <citation type="submission" date="2018-08" db="EMBL/GenBank/DDBJ databases">
        <title>A genome reference for cultivated species of the human gut microbiota.</title>
        <authorList>
            <person name="Zou Y."/>
            <person name="Xue W."/>
            <person name="Luo G."/>
        </authorList>
    </citation>
    <scope>NUCLEOTIDE SEQUENCE [LARGE SCALE GENOMIC DNA]</scope>
    <source>
        <strain evidence="9 10">AF22-12AC</strain>
    </source>
</reference>
<dbReference type="InterPro" id="IPR000917">
    <property type="entry name" value="Sulfatase_N"/>
</dbReference>
<evidence type="ECO:0000256" key="1">
    <source>
        <dbReference type="ARBA" id="ARBA00004651"/>
    </source>
</evidence>
<dbReference type="Pfam" id="PF00884">
    <property type="entry name" value="Sulfatase"/>
    <property type="match status" value="1"/>
</dbReference>
<evidence type="ECO:0000256" key="6">
    <source>
        <dbReference type="ARBA" id="ARBA00023136"/>
    </source>
</evidence>
<evidence type="ECO:0000256" key="4">
    <source>
        <dbReference type="ARBA" id="ARBA00022692"/>
    </source>
</evidence>
<dbReference type="Gene3D" id="3.40.720.10">
    <property type="entry name" value="Alkaline Phosphatase, subunit A"/>
    <property type="match status" value="1"/>
</dbReference>
<feature type="transmembrane region" description="Helical" evidence="7">
    <location>
        <begin position="120"/>
        <end position="140"/>
    </location>
</feature>
<dbReference type="EMBL" id="QRVL01000010">
    <property type="protein sequence ID" value="RGS38899.1"/>
    <property type="molecule type" value="Genomic_DNA"/>
</dbReference>
<keyword evidence="3" id="KW-1003">Cell membrane</keyword>
<dbReference type="AlphaFoldDB" id="A0A395V5R0"/>
<dbReference type="PANTHER" id="PTHR47371:SF3">
    <property type="entry name" value="PHOSPHOGLYCEROL TRANSFERASE I"/>
    <property type="match status" value="1"/>
</dbReference>
<feature type="transmembrane region" description="Helical" evidence="7">
    <location>
        <begin position="20"/>
        <end position="46"/>
    </location>
</feature>